<dbReference type="AlphaFoldDB" id="K5CI95"/>
<evidence type="ECO:0000313" key="1">
    <source>
        <dbReference type="EMBL" id="EKK03730.1"/>
    </source>
</evidence>
<name>K5CI95_RHOBT</name>
<sequence length="47" mass="5627">MPQLLRSQEIKATSTTLVMNRRHAFKMPKILPSLVRIAFPNQDWFQW</sequence>
<gene>
    <name evidence="1" type="ORF">RBSH_00859</name>
</gene>
<evidence type="ECO:0000313" key="2">
    <source>
        <dbReference type="Proteomes" id="UP000007993"/>
    </source>
</evidence>
<protein>
    <submittedName>
        <fullName evidence="1">Uncharacterized protein</fullName>
    </submittedName>
</protein>
<organism evidence="1 2">
    <name type="scientific">Rhodopirellula baltica SH28</name>
    <dbReference type="NCBI Taxonomy" id="993517"/>
    <lineage>
        <taxon>Bacteria</taxon>
        <taxon>Pseudomonadati</taxon>
        <taxon>Planctomycetota</taxon>
        <taxon>Planctomycetia</taxon>
        <taxon>Pirellulales</taxon>
        <taxon>Pirellulaceae</taxon>
        <taxon>Rhodopirellula</taxon>
    </lineage>
</organism>
<dbReference type="PATRIC" id="fig|993517.3.peg.936"/>
<proteinExistence type="predicted"/>
<reference evidence="1 2" key="1">
    <citation type="journal article" date="2013" name="Mar. Genomics">
        <title>Expression of sulfatases in Rhodopirellula baltica and the diversity of sulfatases in the genus Rhodopirellula.</title>
        <authorList>
            <person name="Wegner C.E."/>
            <person name="Richter-Heitmann T."/>
            <person name="Klindworth A."/>
            <person name="Klockow C."/>
            <person name="Richter M."/>
            <person name="Achstetter T."/>
            <person name="Glockner F.O."/>
            <person name="Harder J."/>
        </authorList>
    </citation>
    <scope>NUCLEOTIDE SEQUENCE [LARGE SCALE GENOMIC DNA]</scope>
    <source>
        <strain evidence="1 2">SH28</strain>
    </source>
</reference>
<accession>K5CI95</accession>
<dbReference type="EMBL" id="AMCW01000021">
    <property type="protein sequence ID" value="EKK03730.1"/>
    <property type="molecule type" value="Genomic_DNA"/>
</dbReference>
<dbReference type="Proteomes" id="UP000007993">
    <property type="component" value="Unassembled WGS sequence"/>
</dbReference>
<comment type="caution">
    <text evidence="1">The sequence shown here is derived from an EMBL/GenBank/DDBJ whole genome shotgun (WGS) entry which is preliminary data.</text>
</comment>